<dbReference type="InterPro" id="IPR050776">
    <property type="entry name" value="Ank_Repeat/CDKN_Inhibitor"/>
</dbReference>
<evidence type="ECO:0000256" key="1">
    <source>
        <dbReference type="ARBA" id="ARBA00022737"/>
    </source>
</evidence>
<proteinExistence type="predicted"/>
<dbReference type="PROSITE" id="PS50297">
    <property type="entry name" value="ANK_REP_REGION"/>
    <property type="match status" value="2"/>
</dbReference>
<reference evidence="4 5" key="1">
    <citation type="submission" date="2024-09" db="EMBL/GenBank/DDBJ databases">
        <authorList>
            <person name="Sun Q."/>
            <person name="Mori K."/>
        </authorList>
    </citation>
    <scope>NUCLEOTIDE SEQUENCE [LARGE SCALE GENOMIC DNA]</scope>
    <source>
        <strain evidence="4 5">NCAIM B.02481</strain>
    </source>
</reference>
<evidence type="ECO:0000313" key="4">
    <source>
        <dbReference type="EMBL" id="MFC0603959.1"/>
    </source>
</evidence>
<comment type="caution">
    <text evidence="4">The sequence shown here is derived from an EMBL/GenBank/DDBJ whole genome shotgun (WGS) entry which is preliminary data.</text>
</comment>
<dbReference type="Pfam" id="PF12796">
    <property type="entry name" value="Ank_2"/>
    <property type="match status" value="1"/>
</dbReference>
<dbReference type="SUPFAM" id="SSF48403">
    <property type="entry name" value="Ankyrin repeat"/>
    <property type="match status" value="1"/>
</dbReference>
<dbReference type="PANTHER" id="PTHR24201">
    <property type="entry name" value="ANK_REP_REGION DOMAIN-CONTAINING PROTEIN"/>
    <property type="match status" value="1"/>
</dbReference>
<dbReference type="SMART" id="SM00248">
    <property type="entry name" value="ANK"/>
    <property type="match status" value="3"/>
</dbReference>
<protein>
    <submittedName>
        <fullName evidence="4">Ankyrin repeat domain-containing protein</fullName>
    </submittedName>
</protein>
<keyword evidence="5" id="KW-1185">Reference proteome</keyword>
<keyword evidence="2 3" id="KW-0040">ANK repeat</keyword>
<dbReference type="EMBL" id="JBHLTQ010000002">
    <property type="protein sequence ID" value="MFC0603959.1"/>
    <property type="molecule type" value="Genomic_DNA"/>
</dbReference>
<dbReference type="InterPro" id="IPR036770">
    <property type="entry name" value="Ankyrin_rpt-contain_sf"/>
</dbReference>
<gene>
    <name evidence="4" type="ORF">ACFFGA_05305</name>
</gene>
<organism evidence="4 5">
    <name type="scientific">Winogradskyella pulchriflava</name>
    <dbReference type="NCBI Taxonomy" id="1110688"/>
    <lineage>
        <taxon>Bacteria</taxon>
        <taxon>Pseudomonadati</taxon>
        <taxon>Bacteroidota</taxon>
        <taxon>Flavobacteriia</taxon>
        <taxon>Flavobacteriales</taxon>
        <taxon>Flavobacteriaceae</taxon>
        <taxon>Winogradskyella</taxon>
    </lineage>
</organism>
<keyword evidence="1" id="KW-0677">Repeat</keyword>
<accession>A0ABV6Q6R0</accession>
<dbReference type="Gene3D" id="1.25.40.20">
    <property type="entry name" value="Ankyrin repeat-containing domain"/>
    <property type="match status" value="1"/>
</dbReference>
<dbReference type="RefSeq" id="WP_386060752.1">
    <property type="nucleotide sequence ID" value="NZ_JBHLTQ010000002.1"/>
</dbReference>
<evidence type="ECO:0000256" key="2">
    <source>
        <dbReference type="ARBA" id="ARBA00023043"/>
    </source>
</evidence>
<evidence type="ECO:0000313" key="5">
    <source>
        <dbReference type="Proteomes" id="UP001589832"/>
    </source>
</evidence>
<name>A0ABV6Q6R0_9FLAO</name>
<dbReference type="InterPro" id="IPR002110">
    <property type="entry name" value="Ankyrin_rpt"/>
</dbReference>
<dbReference type="PRINTS" id="PR01415">
    <property type="entry name" value="ANKYRIN"/>
</dbReference>
<feature type="repeat" description="ANK" evidence="3">
    <location>
        <begin position="44"/>
        <end position="76"/>
    </location>
</feature>
<dbReference type="Proteomes" id="UP001589832">
    <property type="component" value="Unassembled WGS sequence"/>
</dbReference>
<sequence>MARSGRPLKVPSELAFIDNYIDENDLDGIEWLINSHGVDCYDSYKRTFLILAASKGNISIIKHLIELGSNLNFQDKNGYTSLHFACQNSHPEVVDILIDSGCDINLRDVYGNPPIWTAIMNAKEDFSIVSTLLKHNADIITKNNHGKSPQNMWEIKFDSDINSLLNK</sequence>
<evidence type="ECO:0000256" key="3">
    <source>
        <dbReference type="PROSITE-ProRule" id="PRU00023"/>
    </source>
</evidence>
<dbReference type="PROSITE" id="PS50088">
    <property type="entry name" value="ANK_REPEAT"/>
    <property type="match status" value="2"/>
</dbReference>
<feature type="repeat" description="ANK" evidence="3">
    <location>
        <begin position="77"/>
        <end position="109"/>
    </location>
</feature>